<comment type="caution">
    <text evidence="13">The sequence shown here is derived from an EMBL/GenBank/DDBJ whole genome shotgun (WGS) entry which is preliminary data.</text>
</comment>
<dbReference type="SUPFAM" id="SSF141523">
    <property type="entry name" value="L,D-transpeptidase catalytic domain-like"/>
    <property type="match status" value="1"/>
</dbReference>
<dbReference type="EMBL" id="JAGISH010000006">
    <property type="protein sequence ID" value="MBP0483191.1"/>
    <property type="molecule type" value="Genomic_DNA"/>
</dbReference>
<sequence>MTLKPMAIGALAGVALLAACATPPVDAVQKTAAPVAPAPAGTDPLYGAVQDAGRTIAAIPEAALSERNRRQVVDYWTDEPPGTIIVDPYARFLYLVLENDRALRYGVAVGEQGRGFSGEGVIPFKREWPRWTPTQNMLRRDPELYGPVRNGMEGGLDNPLGARALYLFKGGRDRLYRIHGTNNPFSIGKAVSSGCIRLFNQDILDLHERVKDGARVVVLSESESGKGTTPAGRTTTSNQTQ</sequence>
<keyword evidence="11" id="KW-0732">Signal</keyword>
<evidence type="ECO:0000256" key="3">
    <source>
        <dbReference type="ARBA" id="ARBA00022676"/>
    </source>
</evidence>
<dbReference type="PANTHER" id="PTHR30582:SF24">
    <property type="entry name" value="L,D-TRANSPEPTIDASE ERFK_SRFK-RELATED"/>
    <property type="match status" value="1"/>
</dbReference>
<evidence type="ECO:0000313" key="14">
    <source>
        <dbReference type="Proteomes" id="UP000675940"/>
    </source>
</evidence>
<accession>A0A940MKI6</accession>
<evidence type="ECO:0000256" key="8">
    <source>
        <dbReference type="ARBA" id="ARBA00023316"/>
    </source>
</evidence>
<dbReference type="Proteomes" id="UP000675940">
    <property type="component" value="Unassembled WGS sequence"/>
</dbReference>
<dbReference type="Pfam" id="PF03734">
    <property type="entry name" value="YkuD"/>
    <property type="match status" value="1"/>
</dbReference>
<dbReference type="GO" id="GO:0008360">
    <property type="term" value="P:regulation of cell shape"/>
    <property type="evidence" value="ECO:0007669"/>
    <property type="project" value="UniProtKB-UniRule"/>
</dbReference>
<dbReference type="PANTHER" id="PTHR30582">
    <property type="entry name" value="L,D-TRANSPEPTIDASE"/>
    <property type="match status" value="1"/>
</dbReference>
<feature type="domain" description="L,D-TPase catalytic" evidence="12">
    <location>
        <begin position="82"/>
        <end position="219"/>
    </location>
</feature>
<dbReference type="AlphaFoldDB" id="A0A940MKI6"/>
<evidence type="ECO:0000256" key="2">
    <source>
        <dbReference type="ARBA" id="ARBA00005992"/>
    </source>
</evidence>
<evidence type="ECO:0000256" key="9">
    <source>
        <dbReference type="PROSITE-ProRule" id="PRU01373"/>
    </source>
</evidence>
<organism evidence="13 14">
    <name type="scientific">Sagittula salina</name>
    <dbReference type="NCBI Taxonomy" id="2820268"/>
    <lineage>
        <taxon>Bacteria</taxon>
        <taxon>Pseudomonadati</taxon>
        <taxon>Pseudomonadota</taxon>
        <taxon>Alphaproteobacteria</taxon>
        <taxon>Rhodobacterales</taxon>
        <taxon>Roseobacteraceae</taxon>
        <taxon>Sagittula</taxon>
    </lineage>
</organism>
<dbReference type="GO" id="GO:0071555">
    <property type="term" value="P:cell wall organization"/>
    <property type="evidence" value="ECO:0007669"/>
    <property type="project" value="UniProtKB-UniRule"/>
</dbReference>
<evidence type="ECO:0000256" key="1">
    <source>
        <dbReference type="ARBA" id="ARBA00004752"/>
    </source>
</evidence>
<feature type="active site" description="Nucleophile" evidence="9">
    <location>
        <position position="195"/>
    </location>
</feature>
<keyword evidence="7 9" id="KW-0573">Peptidoglycan synthesis</keyword>
<keyword evidence="4" id="KW-0808">Transferase</keyword>
<keyword evidence="8 9" id="KW-0961">Cell wall biogenesis/degradation</keyword>
<evidence type="ECO:0000313" key="13">
    <source>
        <dbReference type="EMBL" id="MBP0483191.1"/>
    </source>
</evidence>
<evidence type="ECO:0000256" key="11">
    <source>
        <dbReference type="SAM" id="SignalP"/>
    </source>
</evidence>
<comment type="pathway">
    <text evidence="1 9">Cell wall biogenesis; peptidoglycan biosynthesis.</text>
</comment>
<dbReference type="Gene3D" id="2.40.440.10">
    <property type="entry name" value="L,D-transpeptidase catalytic domain-like"/>
    <property type="match status" value="1"/>
</dbReference>
<keyword evidence="6 9" id="KW-0133">Cell shape</keyword>
<proteinExistence type="inferred from homology"/>
<keyword evidence="5" id="KW-0378">Hydrolase</keyword>
<dbReference type="GO" id="GO:0018104">
    <property type="term" value="P:peptidoglycan-protein cross-linking"/>
    <property type="evidence" value="ECO:0007669"/>
    <property type="project" value="TreeGrafter"/>
</dbReference>
<keyword evidence="3" id="KW-0328">Glycosyltransferase</keyword>
<feature type="region of interest" description="Disordered" evidence="10">
    <location>
        <begin position="221"/>
        <end position="241"/>
    </location>
</feature>
<evidence type="ECO:0000259" key="12">
    <source>
        <dbReference type="PROSITE" id="PS52029"/>
    </source>
</evidence>
<dbReference type="GO" id="GO:0005576">
    <property type="term" value="C:extracellular region"/>
    <property type="evidence" value="ECO:0007669"/>
    <property type="project" value="TreeGrafter"/>
</dbReference>
<evidence type="ECO:0000256" key="6">
    <source>
        <dbReference type="ARBA" id="ARBA00022960"/>
    </source>
</evidence>
<dbReference type="InterPro" id="IPR038063">
    <property type="entry name" value="Transpep_catalytic_dom"/>
</dbReference>
<dbReference type="FunFam" id="2.40.440.10:FF:000002">
    <property type="entry name" value="L,D-transpeptidase ErfK/SrfK"/>
    <property type="match status" value="1"/>
</dbReference>
<reference evidence="13" key="1">
    <citation type="submission" date="2021-03" db="EMBL/GenBank/DDBJ databases">
        <title>Sagittula salina sp. nov. strain M10.9X isolated from the marine waste.</title>
        <authorList>
            <person name="Satari L."/>
            <person name="Molina-Menor E."/>
            <person name="Vidal-Verdu A."/>
            <person name="Pascual J."/>
            <person name="Pereto J."/>
            <person name="Porcar M."/>
        </authorList>
    </citation>
    <scope>NUCLEOTIDE SEQUENCE</scope>
    <source>
        <strain evidence="13">M10.9X</strain>
    </source>
</reference>
<dbReference type="RefSeq" id="WP_209361140.1">
    <property type="nucleotide sequence ID" value="NZ_JAGISH010000006.1"/>
</dbReference>
<dbReference type="PROSITE" id="PS52029">
    <property type="entry name" value="LD_TPASE"/>
    <property type="match status" value="1"/>
</dbReference>
<dbReference type="InterPro" id="IPR005490">
    <property type="entry name" value="LD_TPept_cat_dom"/>
</dbReference>
<comment type="similarity">
    <text evidence="2">Belongs to the YkuD family.</text>
</comment>
<gene>
    <name evidence="13" type="ORF">J5474_11905</name>
</gene>
<name>A0A940MKI6_9RHOB</name>
<keyword evidence="14" id="KW-1185">Reference proteome</keyword>
<evidence type="ECO:0000256" key="4">
    <source>
        <dbReference type="ARBA" id="ARBA00022679"/>
    </source>
</evidence>
<dbReference type="PROSITE" id="PS51257">
    <property type="entry name" value="PROKAR_LIPOPROTEIN"/>
    <property type="match status" value="1"/>
</dbReference>
<evidence type="ECO:0000256" key="10">
    <source>
        <dbReference type="SAM" id="MobiDB-lite"/>
    </source>
</evidence>
<dbReference type="GO" id="GO:0016757">
    <property type="term" value="F:glycosyltransferase activity"/>
    <property type="evidence" value="ECO:0007669"/>
    <property type="project" value="UniProtKB-KW"/>
</dbReference>
<feature type="active site" description="Proton donor/acceptor" evidence="9">
    <location>
        <position position="179"/>
    </location>
</feature>
<dbReference type="CDD" id="cd16913">
    <property type="entry name" value="YkuD_like"/>
    <property type="match status" value="1"/>
</dbReference>
<dbReference type="InterPro" id="IPR050979">
    <property type="entry name" value="LD-transpeptidase"/>
</dbReference>
<protein>
    <submittedName>
        <fullName evidence="13">L,D-transpeptidase</fullName>
    </submittedName>
</protein>
<feature type="signal peptide" evidence="11">
    <location>
        <begin position="1"/>
        <end position="27"/>
    </location>
</feature>
<dbReference type="GO" id="GO:0071972">
    <property type="term" value="F:peptidoglycan L,D-transpeptidase activity"/>
    <property type="evidence" value="ECO:0007669"/>
    <property type="project" value="TreeGrafter"/>
</dbReference>
<feature type="chain" id="PRO_5037943417" evidence="11">
    <location>
        <begin position="28"/>
        <end position="241"/>
    </location>
</feature>
<evidence type="ECO:0000256" key="7">
    <source>
        <dbReference type="ARBA" id="ARBA00022984"/>
    </source>
</evidence>
<evidence type="ECO:0000256" key="5">
    <source>
        <dbReference type="ARBA" id="ARBA00022801"/>
    </source>
</evidence>